<evidence type="ECO:0000313" key="2">
    <source>
        <dbReference type="Proteomes" id="UP001301140"/>
    </source>
</evidence>
<proteinExistence type="predicted"/>
<dbReference type="Proteomes" id="UP001301140">
    <property type="component" value="Unassembled WGS sequence"/>
</dbReference>
<dbReference type="RefSeq" id="WP_327789415.1">
    <property type="nucleotide sequence ID" value="NZ_JARGEQ010000102.1"/>
</dbReference>
<comment type="caution">
    <text evidence="1">The sequence shown here is derived from an EMBL/GenBank/DDBJ whole genome shotgun (WGS) entry which is preliminary data.</text>
</comment>
<gene>
    <name evidence="1" type="ORF">PZ740_11455</name>
</gene>
<keyword evidence="2" id="KW-1185">Reference proteome</keyword>
<dbReference type="EMBL" id="JARGEQ010000102">
    <property type="protein sequence ID" value="MDF1586994.1"/>
    <property type="molecule type" value="Genomic_DNA"/>
</dbReference>
<dbReference type="AlphaFoldDB" id="A0AAP3XS12"/>
<organism evidence="1 2">
    <name type="scientific">Marinimicrococcus flavescens</name>
    <dbReference type="NCBI Taxonomy" id="3031815"/>
    <lineage>
        <taxon>Bacteria</taxon>
        <taxon>Pseudomonadati</taxon>
        <taxon>Pseudomonadota</taxon>
        <taxon>Alphaproteobacteria</taxon>
        <taxon>Geminicoccales</taxon>
        <taxon>Geminicoccaceae</taxon>
        <taxon>Marinimicrococcus</taxon>
    </lineage>
</organism>
<name>A0AAP3XS12_9PROT</name>
<evidence type="ECO:0000313" key="1">
    <source>
        <dbReference type="EMBL" id="MDF1586994.1"/>
    </source>
</evidence>
<protein>
    <submittedName>
        <fullName evidence="1">Uncharacterized protein</fullName>
    </submittedName>
</protein>
<reference evidence="1 2" key="1">
    <citation type="submission" date="2023-03" db="EMBL/GenBank/DDBJ databases">
        <title>YIM 152171 draft genome.</title>
        <authorList>
            <person name="Yang Z."/>
        </authorList>
    </citation>
    <scope>NUCLEOTIDE SEQUENCE [LARGE SCALE GENOMIC DNA]</scope>
    <source>
        <strain evidence="1 2">YIM 152171</strain>
    </source>
</reference>
<accession>A0AAP3XS12</accession>
<sequence>MGALTPPAPAAAQPLFEPDEIGWLLVEADALLARAGRRGAVPGAHRQAGIFARLATDTRLRDGAAQAAGAPQRLRTAWLLRGGDPPPPAAGGVLYAAVDLGGGTDGRAGRTVYAPAPQAALGALAGHGAVFLAAFEPGLSEAGANGGLWPTPFVCGG</sequence>